<dbReference type="InterPro" id="IPR029063">
    <property type="entry name" value="SAM-dependent_MTases_sf"/>
</dbReference>
<protein>
    <submittedName>
        <fullName evidence="1">Uncharacterized protein 9</fullName>
    </submittedName>
</protein>
<dbReference type="Proteomes" id="UP000008530">
    <property type="component" value="Segment"/>
</dbReference>
<sequence>MVQQSELFIEVRMNKVVWSLFDGSGIMGWEYAKNGYKVYCFNFDAGDHGGYELVRVKHPNIQYVNSWIDEGFDPEKDGIPKPDIIFAFPPCTDMAVSGAAHFASKAAKDPLFQVKAVNTAKVAAMLGDKYGCPYMIENPVSVLSSKWRRPNHMFHPYEYGGYLPHDDVHPFFPEYINPRDSYPKKTCLWTGNGFKMPPAKPVAVAKGYSEQHKKLGGKSAKTKLIRSLTPRGFAAAVFYSNQ</sequence>
<accession>G3BLM5</accession>
<organism evidence="1 2">
    <name type="scientific">Salmonella phage PVPSE1</name>
    <dbReference type="NCBI Taxonomy" id="889338"/>
    <lineage>
        <taxon>Viruses</taxon>
        <taxon>Duplodnaviria</taxon>
        <taxon>Heunggongvirae</taxon>
        <taxon>Uroviricota</taxon>
        <taxon>Caudoviricetes</taxon>
        <taxon>Vequintavirinae</taxon>
        <taxon>Seunavirus</taxon>
        <taxon>Seunavirus PVPSE1</taxon>
    </lineage>
</organism>
<dbReference type="SUPFAM" id="SSF53335">
    <property type="entry name" value="S-adenosyl-L-methionine-dependent methyltransferases"/>
    <property type="match status" value="1"/>
</dbReference>
<dbReference type="GeneID" id="11257991"/>
<dbReference type="KEGG" id="vg:11257991"/>
<name>G3BLM5_9CAUD</name>
<reference evidence="1 2" key="1">
    <citation type="journal article" date="2011" name="J. Virol.">
        <title>Genomic and proteomic characterization of the broad host range Salmonella phage PVP-SE1 - The creation of a new phage genus.</title>
        <authorList>
            <person name="Santos S.B."/>
            <person name="Kropinski A.M."/>
            <person name="Ceyssens P.J."/>
            <person name="Ackermann H.W."/>
            <person name="Villegas A."/>
            <person name="Lavigne R."/>
            <person name="Krylov V.N."/>
            <person name="Carvalho C.M."/>
            <person name="Ferreira E.C."/>
            <person name="Azeredo J."/>
        </authorList>
    </citation>
    <scope>NUCLEOTIDE SEQUENCE [LARGE SCALE GENOMIC DNA]</scope>
    <source>
        <strain evidence="1">PVP-SE1</strain>
    </source>
</reference>
<dbReference type="RefSeq" id="YP_004893816.1">
    <property type="nucleotide sequence ID" value="NC_016071.1"/>
</dbReference>
<evidence type="ECO:0000313" key="1">
    <source>
        <dbReference type="EMBL" id="ADP02405.1"/>
    </source>
</evidence>
<dbReference type="OrthoDB" id="14606at10239"/>
<keyword evidence="2" id="KW-1185">Reference proteome</keyword>
<dbReference type="EMBL" id="GU070616">
    <property type="protein sequence ID" value="ADP02405.1"/>
    <property type="molecule type" value="Genomic_DNA"/>
</dbReference>
<gene>
    <name evidence="1" type="primary">9</name>
</gene>
<evidence type="ECO:0000313" key="2">
    <source>
        <dbReference type="Proteomes" id="UP000008530"/>
    </source>
</evidence>
<proteinExistence type="predicted"/>